<feature type="chain" id="PRO_5040465085" evidence="1">
    <location>
        <begin position="19"/>
        <end position="327"/>
    </location>
</feature>
<dbReference type="PANTHER" id="PTHR40535">
    <property type="entry name" value="CHROMOSOME UNDETERMINED SCAFFOLD_9, WHOLE GENOME SHOTGUN SEQUENCE"/>
    <property type="match status" value="1"/>
</dbReference>
<dbReference type="AlphaFoldDB" id="A0A9N8HX11"/>
<name>A0A9N8HX11_9STRA</name>
<sequence length="327" mass="36137">MPPFWLLLLLLLATRVQGQLQFSANVFPPTCDGCYCVVEDTNNSTCPSMPAISFNFTQLLKRMRWTNPIHLECNPYPYANVEGCTLTDSKGNNVEQEWGPEAVCGIRYDNRLLNQCYGSYTTESFETRDEAEQAGFTVTHMGACGTCSSTTDLAIYIETPDLQGPGAECGYISLSNKTAALECYKDIGFTKSCAATWLYDTTTNTRENCLSSCLKYFGDPPNLNESQCPLNECILCNEEISGPLFKKYAGRTRRGSGLLSYIVRNCSELTYDVSPLDPCPGGYLSGFDDAMLYQSTPSSSASQRCWTLWMGSFVAATTLLLQRRSGV</sequence>
<gene>
    <name evidence="2" type="ORF">SEMRO_2330_G323560.1</name>
</gene>
<reference evidence="2" key="1">
    <citation type="submission" date="2020-06" db="EMBL/GenBank/DDBJ databases">
        <authorList>
            <consortium name="Plant Systems Biology data submission"/>
        </authorList>
    </citation>
    <scope>NUCLEOTIDE SEQUENCE</scope>
    <source>
        <strain evidence="2">D6</strain>
    </source>
</reference>
<organism evidence="2 3">
    <name type="scientific">Seminavis robusta</name>
    <dbReference type="NCBI Taxonomy" id="568900"/>
    <lineage>
        <taxon>Eukaryota</taxon>
        <taxon>Sar</taxon>
        <taxon>Stramenopiles</taxon>
        <taxon>Ochrophyta</taxon>
        <taxon>Bacillariophyta</taxon>
        <taxon>Bacillariophyceae</taxon>
        <taxon>Bacillariophycidae</taxon>
        <taxon>Naviculales</taxon>
        <taxon>Naviculaceae</taxon>
        <taxon>Seminavis</taxon>
    </lineage>
</organism>
<dbReference type="PANTHER" id="PTHR40535:SF1">
    <property type="entry name" value="CHROMOSOME UNDETERMINED SCAFFOLD_9, WHOLE GENOME SHOTGUN SEQUENCE"/>
    <property type="match status" value="1"/>
</dbReference>
<evidence type="ECO:0000313" key="2">
    <source>
        <dbReference type="EMBL" id="CAB9528822.1"/>
    </source>
</evidence>
<keyword evidence="1" id="KW-0732">Signal</keyword>
<dbReference type="Proteomes" id="UP001153069">
    <property type="component" value="Unassembled WGS sequence"/>
</dbReference>
<keyword evidence="3" id="KW-1185">Reference proteome</keyword>
<feature type="signal peptide" evidence="1">
    <location>
        <begin position="1"/>
        <end position="18"/>
    </location>
</feature>
<dbReference type="EMBL" id="CAICTM010002328">
    <property type="protein sequence ID" value="CAB9528822.1"/>
    <property type="molecule type" value="Genomic_DNA"/>
</dbReference>
<proteinExistence type="predicted"/>
<comment type="caution">
    <text evidence="2">The sequence shown here is derived from an EMBL/GenBank/DDBJ whole genome shotgun (WGS) entry which is preliminary data.</text>
</comment>
<dbReference type="OrthoDB" id="44327at2759"/>
<accession>A0A9N8HX11</accession>
<evidence type="ECO:0000313" key="3">
    <source>
        <dbReference type="Proteomes" id="UP001153069"/>
    </source>
</evidence>
<evidence type="ECO:0000256" key="1">
    <source>
        <dbReference type="SAM" id="SignalP"/>
    </source>
</evidence>
<protein>
    <submittedName>
        <fullName evidence="2">Uncharacterized protein</fullName>
    </submittedName>
</protein>